<reference evidence="1" key="1">
    <citation type="submission" date="2023-03" db="EMBL/GenBank/DDBJ databases">
        <title>Massive genome expansion in bonnet fungi (Mycena s.s.) driven by repeated elements and novel gene families across ecological guilds.</title>
        <authorList>
            <consortium name="Lawrence Berkeley National Laboratory"/>
            <person name="Harder C.B."/>
            <person name="Miyauchi S."/>
            <person name="Viragh M."/>
            <person name="Kuo A."/>
            <person name="Thoen E."/>
            <person name="Andreopoulos B."/>
            <person name="Lu D."/>
            <person name="Skrede I."/>
            <person name="Drula E."/>
            <person name="Henrissat B."/>
            <person name="Morin E."/>
            <person name="Kohler A."/>
            <person name="Barry K."/>
            <person name="LaButti K."/>
            <person name="Morin E."/>
            <person name="Salamov A."/>
            <person name="Lipzen A."/>
            <person name="Mereny Z."/>
            <person name="Hegedus B."/>
            <person name="Baldrian P."/>
            <person name="Stursova M."/>
            <person name="Weitz H."/>
            <person name="Taylor A."/>
            <person name="Grigoriev I.V."/>
            <person name="Nagy L.G."/>
            <person name="Martin F."/>
            <person name="Kauserud H."/>
        </authorList>
    </citation>
    <scope>NUCLEOTIDE SEQUENCE</scope>
    <source>
        <strain evidence="1">CBHHK173m</strain>
    </source>
</reference>
<dbReference type="Proteomes" id="UP001222325">
    <property type="component" value="Unassembled WGS sequence"/>
</dbReference>
<comment type="caution">
    <text evidence="1">The sequence shown here is derived from an EMBL/GenBank/DDBJ whole genome shotgun (WGS) entry which is preliminary data.</text>
</comment>
<keyword evidence="2" id="KW-1185">Reference proteome</keyword>
<sequence>MDGAFYAFVDIFALHPFIPSPPPLSWSRTSPRGSEIPDPVLDAHTTYNQCTFARKLLYFLVPFPIFPFPPEVVRAASWFTHPTTLEVVHLPPLSTSYTTAPEVVRLPPRLTHTLPRWRPCICRLSVLLHRRARGRAFAASAYPSSYRTAPEVVCLPPRLTTAPLPCQCTCRLSLPFAQSGPSGRTEGSSPTPQNCCALPRSM</sequence>
<accession>A0AAD6XSP0</accession>
<evidence type="ECO:0000313" key="2">
    <source>
        <dbReference type="Proteomes" id="UP001222325"/>
    </source>
</evidence>
<evidence type="ECO:0000313" key="1">
    <source>
        <dbReference type="EMBL" id="KAJ7096731.1"/>
    </source>
</evidence>
<proteinExistence type="predicted"/>
<name>A0AAD6XSP0_9AGAR</name>
<dbReference type="EMBL" id="JARJCN010000011">
    <property type="protein sequence ID" value="KAJ7096731.1"/>
    <property type="molecule type" value="Genomic_DNA"/>
</dbReference>
<gene>
    <name evidence="1" type="ORF">B0H15DRAFT_55621</name>
</gene>
<dbReference type="AlphaFoldDB" id="A0AAD6XSP0"/>
<protein>
    <submittedName>
        <fullName evidence="1">Uncharacterized protein</fullName>
    </submittedName>
</protein>
<organism evidence="1 2">
    <name type="scientific">Mycena belliarum</name>
    <dbReference type="NCBI Taxonomy" id="1033014"/>
    <lineage>
        <taxon>Eukaryota</taxon>
        <taxon>Fungi</taxon>
        <taxon>Dikarya</taxon>
        <taxon>Basidiomycota</taxon>
        <taxon>Agaricomycotina</taxon>
        <taxon>Agaricomycetes</taxon>
        <taxon>Agaricomycetidae</taxon>
        <taxon>Agaricales</taxon>
        <taxon>Marasmiineae</taxon>
        <taxon>Mycenaceae</taxon>
        <taxon>Mycena</taxon>
    </lineage>
</organism>